<protein>
    <recommendedName>
        <fullName evidence="3">Winged helix DNA-binding domain-containing protein</fullName>
    </recommendedName>
</protein>
<keyword evidence="2" id="KW-1185">Reference proteome</keyword>
<dbReference type="Pfam" id="PF06224">
    <property type="entry name" value="AlkZ-like"/>
    <property type="match status" value="1"/>
</dbReference>
<dbReference type="PANTHER" id="PTHR38479">
    <property type="entry name" value="LMO0824 PROTEIN"/>
    <property type="match status" value="1"/>
</dbReference>
<dbReference type="AlphaFoldDB" id="H6RW71"/>
<gene>
    <name evidence="1" type="ordered locus">BLASA_1145</name>
</gene>
<evidence type="ECO:0000313" key="2">
    <source>
        <dbReference type="Proteomes" id="UP000007517"/>
    </source>
</evidence>
<dbReference type="InterPro" id="IPR009351">
    <property type="entry name" value="AlkZ-like"/>
</dbReference>
<dbReference type="KEGG" id="bsd:BLASA_1145"/>
<evidence type="ECO:0000313" key="1">
    <source>
        <dbReference type="EMBL" id="CCG02088.1"/>
    </source>
</evidence>
<dbReference type="EMBL" id="FO117623">
    <property type="protein sequence ID" value="CCG02088.1"/>
    <property type="molecule type" value="Genomic_DNA"/>
</dbReference>
<dbReference type="OrthoDB" id="9148135at2"/>
<dbReference type="RefSeq" id="WP_014374988.1">
    <property type="nucleotide sequence ID" value="NC_016943.1"/>
</dbReference>
<sequence length="353" mass="38120">MTTLRDIAPMRLVAQRLAGPAADDVPAAVRRMTALQGQDFPGAVTSVALRTAGRRREDVLAALDAGAVVRSWPMRGTLHLVAAEDLPWLLELLGPRAMAGLAGRRANLGLTEADAERARELAVAALSGGRRLARAELLAALEEGGVDISGQRGYHLLWFLAQTGTLCLGPTANGDQLFVLLDEWVREPRRPTRDDALAELALRYFRGHGPATVRDLVRWAGSTVRDVRAGIAVVRDELACLQVDGTEYFLDPETPDRYAAHREQAREPLLLPGFDEFVLGYGNREAALDPAFADRIVPGGNGVFQPTVVVDGRITGTWRFAGRGASRTVQAEPFTTWDDELAAAVPRLAAALP</sequence>
<dbReference type="STRING" id="1146883.BLASA_1145"/>
<accession>H6RW71</accession>
<proteinExistence type="predicted"/>
<dbReference type="PANTHER" id="PTHR38479:SF2">
    <property type="entry name" value="WINGED HELIX DNA-BINDING DOMAIN-CONTAINING PROTEIN"/>
    <property type="match status" value="1"/>
</dbReference>
<name>H6RW71_BLASD</name>
<dbReference type="HOGENOM" id="CLU_047003_0_0_11"/>
<reference evidence="1 2" key="1">
    <citation type="journal article" date="2012" name="J. Bacteriol.">
        <title>Genome Sequence of Blastococcus saxobsidens DD2, a Stone-Inhabiting Bacterium.</title>
        <authorList>
            <person name="Chouaia B."/>
            <person name="Crotti E."/>
            <person name="Brusetti L."/>
            <person name="Daffonchio D."/>
            <person name="Essoussi I."/>
            <person name="Nouioui I."/>
            <person name="Sbissi I."/>
            <person name="Ghodhbane-Gtari F."/>
            <person name="Gtari M."/>
            <person name="Vacherie B."/>
            <person name="Barbe V."/>
            <person name="Medigue C."/>
            <person name="Gury J."/>
            <person name="Pujic P."/>
            <person name="Normand P."/>
        </authorList>
    </citation>
    <scope>NUCLEOTIDE SEQUENCE [LARGE SCALE GENOMIC DNA]</scope>
    <source>
        <strain evidence="1 2">DD2</strain>
    </source>
</reference>
<organism evidence="1 2">
    <name type="scientific">Blastococcus saxobsidens (strain DD2)</name>
    <dbReference type="NCBI Taxonomy" id="1146883"/>
    <lineage>
        <taxon>Bacteria</taxon>
        <taxon>Bacillati</taxon>
        <taxon>Actinomycetota</taxon>
        <taxon>Actinomycetes</taxon>
        <taxon>Geodermatophilales</taxon>
        <taxon>Geodermatophilaceae</taxon>
        <taxon>Blastococcus</taxon>
    </lineage>
</organism>
<dbReference type="eggNOG" id="COG3214">
    <property type="taxonomic scope" value="Bacteria"/>
</dbReference>
<dbReference type="Proteomes" id="UP000007517">
    <property type="component" value="Chromosome"/>
</dbReference>
<evidence type="ECO:0008006" key="3">
    <source>
        <dbReference type="Google" id="ProtNLM"/>
    </source>
</evidence>
<reference evidence="2" key="2">
    <citation type="submission" date="2012-02" db="EMBL/GenBank/DDBJ databases">
        <title>Complete genome sequence of Blastococcus saxobsidens strain DD2.</title>
        <authorList>
            <person name="Genoscope."/>
        </authorList>
    </citation>
    <scope>NUCLEOTIDE SEQUENCE [LARGE SCALE GENOMIC DNA]</scope>
    <source>
        <strain evidence="2">DD2</strain>
    </source>
</reference>